<evidence type="ECO:0000313" key="7">
    <source>
        <dbReference type="Proteomes" id="UP000712673"/>
    </source>
</evidence>
<dbReference type="Pfam" id="PF13365">
    <property type="entry name" value="Trypsin_2"/>
    <property type="match status" value="1"/>
</dbReference>
<keyword evidence="2" id="KW-0645">Protease</keyword>
<evidence type="ECO:0000256" key="3">
    <source>
        <dbReference type="ARBA" id="ARBA00022801"/>
    </source>
</evidence>
<gene>
    <name evidence="6" type="ORF">FJZ47_07755</name>
</gene>
<dbReference type="PANTHER" id="PTHR43343:SF3">
    <property type="entry name" value="PROTEASE DO-LIKE 8, CHLOROPLASTIC"/>
    <property type="match status" value="1"/>
</dbReference>
<dbReference type="InterPro" id="IPR036034">
    <property type="entry name" value="PDZ_sf"/>
</dbReference>
<feature type="signal peptide" evidence="4">
    <location>
        <begin position="1"/>
        <end position="29"/>
    </location>
</feature>
<dbReference type="SUPFAM" id="SSF50156">
    <property type="entry name" value="PDZ domain-like"/>
    <property type="match status" value="2"/>
</dbReference>
<dbReference type="AlphaFoldDB" id="A0A938B0E8"/>
<dbReference type="PROSITE" id="PS51257">
    <property type="entry name" value="PROKAR_LIPOPROTEIN"/>
    <property type="match status" value="1"/>
</dbReference>
<dbReference type="Pfam" id="PF13180">
    <property type="entry name" value="PDZ_2"/>
    <property type="match status" value="2"/>
</dbReference>
<keyword evidence="3" id="KW-0378">Hydrolase</keyword>
<dbReference type="PANTHER" id="PTHR43343">
    <property type="entry name" value="PEPTIDASE S12"/>
    <property type="match status" value="1"/>
</dbReference>
<dbReference type="Gene3D" id="2.30.42.10">
    <property type="match status" value="2"/>
</dbReference>
<sequence>MIVRVPWVIGLLVLSLVSFLGCSSHTSSAPAPSTPEALSATAQRGLSGAAATGFMAAFQGTLGQIYTQVNPSVVNIRTVQRQTMVFPVVPEIPGYPFPQGPQEFVRQGSGSGFVWDALGHIVTNNHVVQGADRITVTFYDDTIVSAKIVGTDPESDLAVVKVDVAADLLRPAQLGDSTQVNVGELAITIGNPFGLQSTMTVGIISALGRVLPIDSDDPQEVEYTIPDIIQTDAPINPGSSGGVLVNNQGLIIGVTSAIISPLGVSIGIGFAIPAVIVQKVVPALIKTKTYKHPWLGVSGVSLTSDLAGAMGLPTVQRGALVVEVLAGSPAEQAGLRGSDRELVVDGEPARLGGDVVIAIDNRAVKTFDDLLAYLARATEVGQTVSLTILRQGKEETMRVTLNARPRSETPHGRASRGSNAWLGIVGQTLTPQVAQAMRLSANQRGVLIEKVERGSPADQARLHGNDKTVFFEGRRVSVGGDVIVAFDDKPITQLQDLQTLMLRAQPGQAVTLTVLRHGKRIKVHVTLTERPAARP</sequence>
<feature type="chain" id="PRO_5037206484" evidence="4">
    <location>
        <begin position="30"/>
        <end position="535"/>
    </location>
</feature>
<evidence type="ECO:0000256" key="4">
    <source>
        <dbReference type="SAM" id="SignalP"/>
    </source>
</evidence>
<dbReference type="SUPFAM" id="SSF50494">
    <property type="entry name" value="Trypsin-like serine proteases"/>
    <property type="match status" value="1"/>
</dbReference>
<proteinExistence type="inferred from homology"/>
<evidence type="ECO:0000313" key="6">
    <source>
        <dbReference type="EMBL" id="MBM3223677.1"/>
    </source>
</evidence>
<dbReference type="InterPro" id="IPR001478">
    <property type="entry name" value="PDZ"/>
</dbReference>
<dbReference type="EMBL" id="VGLS01000180">
    <property type="protein sequence ID" value="MBM3223677.1"/>
    <property type="molecule type" value="Genomic_DNA"/>
</dbReference>
<accession>A0A938B0E8</accession>
<dbReference type="Gene3D" id="2.40.10.10">
    <property type="entry name" value="Trypsin-like serine proteases"/>
    <property type="match status" value="2"/>
</dbReference>
<feature type="domain" description="PDZ" evidence="5">
    <location>
        <begin position="299"/>
        <end position="351"/>
    </location>
</feature>
<dbReference type="PROSITE" id="PS50106">
    <property type="entry name" value="PDZ"/>
    <property type="match status" value="1"/>
</dbReference>
<dbReference type="Proteomes" id="UP000712673">
    <property type="component" value="Unassembled WGS sequence"/>
</dbReference>
<dbReference type="CDD" id="cd06779">
    <property type="entry name" value="cpPDZ_Deg_HtrA-like"/>
    <property type="match status" value="1"/>
</dbReference>
<evidence type="ECO:0000256" key="2">
    <source>
        <dbReference type="ARBA" id="ARBA00022670"/>
    </source>
</evidence>
<organism evidence="6 7">
    <name type="scientific">Tectimicrobiota bacterium</name>
    <dbReference type="NCBI Taxonomy" id="2528274"/>
    <lineage>
        <taxon>Bacteria</taxon>
        <taxon>Pseudomonadati</taxon>
        <taxon>Nitrospinota/Tectimicrobiota group</taxon>
        <taxon>Candidatus Tectimicrobiota</taxon>
    </lineage>
</organism>
<dbReference type="GO" id="GO:0004252">
    <property type="term" value="F:serine-type endopeptidase activity"/>
    <property type="evidence" value="ECO:0007669"/>
    <property type="project" value="InterPro"/>
</dbReference>
<dbReference type="InterPro" id="IPR051201">
    <property type="entry name" value="Chloro_Bact_Ser_Proteases"/>
</dbReference>
<dbReference type="SMART" id="SM00228">
    <property type="entry name" value="PDZ"/>
    <property type="match status" value="2"/>
</dbReference>
<dbReference type="InterPro" id="IPR009003">
    <property type="entry name" value="Peptidase_S1_PA"/>
</dbReference>
<comment type="similarity">
    <text evidence="1">Belongs to the peptidase S1C family.</text>
</comment>
<name>A0A938B0E8_UNCTE</name>
<keyword evidence="4" id="KW-0732">Signal</keyword>
<dbReference type="InterPro" id="IPR043504">
    <property type="entry name" value="Peptidase_S1_PA_chymotrypsin"/>
</dbReference>
<dbReference type="InterPro" id="IPR001940">
    <property type="entry name" value="Peptidase_S1C"/>
</dbReference>
<comment type="caution">
    <text evidence="6">The sequence shown here is derived from an EMBL/GenBank/DDBJ whole genome shotgun (WGS) entry which is preliminary data.</text>
</comment>
<dbReference type="PRINTS" id="PR00834">
    <property type="entry name" value="PROTEASES2C"/>
</dbReference>
<dbReference type="GO" id="GO:0006508">
    <property type="term" value="P:proteolysis"/>
    <property type="evidence" value="ECO:0007669"/>
    <property type="project" value="UniProtKB-KW"/>
</dbReference>
<evidence type="ECO:0000259" key="5">
    <source>
        <dbReference type="PROSITE" id="PS50106"/>
    </source>
</evidence>
<evidence type="ECO:0000256" key="1">
    <source>
        <dbReference type="ARBA" id="ARBA00010541"/>
    </source>
</evidence>
<reference evidence="6" key="1">
    <citation type="submission" date="2019-03" db="EMBL/GenBank/DDBJ databases">
        <title>Lake Tanganyika Metagenome-Assembled Genomes (MAGs).</title>
        <authorList>
            <person name="Tran P."/>
        </authorList>
    </citation>
    <scope>NUCLEOTIDE SEQUENCE</scope>
    <source>
        <strain evidence="6">K_DeepCast_65m_m2_066</strain>
    </source>
</reference>
<protein>
    <submittedName>
        <fullName evidence="6">PDZ domain-containing protein</fullName>
    </submittedName>
</protein>